<evidence type="ECO:0000256" key="4">
    <source>
        <dbReference type="ARBA" id="ARBA00022884"/>
    </source>
</evidence>
<comment type="caution">
    <text evidence="8">The sequence shown here is derived from an EMBL/GenBank/DDBJ whole genome shotgun (WGS) entry which is preliminary data.</text>
</comment>
<dbReference type="Gene3D" id="3.30.70.1170">
    <property type="entry name" value="Sun protein, domain 3"/>
    <property type="match status" value="1"/>
</dbReference>
<feature type="binding site" evidence="5">
    <location>
        <position position="287"/>
    </location>
    <ligand>
        <name>S-adenosyl-L-methionine</name>
        <dbReference type="ChEBI" id="CHEBI:59789"/>
    </ligand>
</feature>
<dbReference type="PANTHER" id="PTHR22807">
    <property type="entry name" value="NOP2 YEAST -RELATED NOL1/NOP2/FMU SUN DOMAIN-CONTAINING"/>
    <property type="match status" value="1"/>
</dbReference>
<proteinExistence type="inferred from homology"/>
<feature type="binding site" evidence="5">
    <location>
        <position position="267"/>
    </location>
    <ligand>
        <name>S-adenosyl-L-methionine</name>
        <dbReference type="ChEBI" id="CHEBI:59789"/>
    </ligand>
</feature>
<sequence>MVARRPFPPRKRFRLRRLQRLLFGAAPARAGARRTRLAKADSGLTKETTPVAPASPRKDGIEKVQEHVKVQLEKSYKNFQASRGAGDLQQFDARTAVKRVVPRYARINGLVPGVTWGEVQRQLQRTGHTFWRPSLSEKRQAVRRPEGLEGSVPAGKKIYYRDVHLPDVLVFRPMGQSCVDDVNLFDEGALVFQQKASMFPALALEPAPGAQVIDACAAPGSKTSQMAAMMKNEGTIFAFDRDGRRLRTMMNLLKQRHVTCVEACEKDFLQSSPEDARYRNVTHFLLDPSCSSSGMTAQPISDDLAVKQLAENQKKVILHAMRFPACERIAYSTCSIYEEENEKVVQHVLQDQLGAHFELEATLPWWPRRGSPKFEEVASRCVRSSWEDQTIGFFCALFVKEEPSVRDRVTGRPRQAVFTAGQAVLVVGGPEWRGGALLEGH</sequence>
<evidence type="ECO:0000259" key="7">
    <source>
        <dbReference type="PROSITE" id="PS51686"/>
    </source>
</evidence>
<feature type="domain" description="SAM-dependent MTase RsmB/NOP-type" evidence="7">
    <location>
        <begin position="118"/>
        <end position="401"/>
    </location>
</feature>
<evidence type="ECO:0000256" key="5">
    <source>
        <dbReference type="PROSITE-ProRule" id="PRU01023"/>
    </source>
</evidence>
<keyword evidence="9" id="KW-1185">Reference proteome</keyword>
<organism evidence="8 9">
    <name type="scientific">Durusdinium trenchii</name>
    <dbReference type="NCBI Taxonomy" id="1381693"/>
    <lineage>
        <taxon>Eukaryota</taxon>
        <taxon>Sar</taxon>
        <taxon>Alveolata</taxon>
        <taxon>Dinophyceae</taxon>
        <taxon>Suessiales</taxon>
        <taxon>Symbiodiniaceae</taxon>
        <taxon>Durusdinium</taxon>
    </lineage>
</organism>
<dbReference type="InterPro" id="IPR023267">
    <property type="entry name" value="RCMT"/>
</dbReference>
<dbReference type="Pfam" id="PF01189">
    <property type="entry name" value="Methyltr_RsmB-F"/>
    <property type="match status" value="1"/>
</dbReference>
<dbReference type="InterPro" id="IPR029063">
    <property type="entry name" value="SAM-dependent_MTases_sf"/>
</dbReference>
<evidence type="ECO:0000256" key="3">
    <source>
        <dbReference type="ARBA" id="ARBA00022691"/>
    </source>
</evidence>
<dbReference type="Gene3D" id="3.40.50.150">
    <property type="entry name" value="Vaccinia Virus protein VP39"/>
    <property type="match status" value="1"/>
</dbReference>
<keyword evidence="1 5" id="KW-0489">Methyltransferase</keyword>
<accession>A0ABP0M247</accession>
<evidence type="ECO:0000313" key="8">
    <source>
        <dbReference type="EMBL" id="CAK9045565.1"/>
    </source>
</evidence>
<evidence type="ECO:0000313" key="9">
    <source>
        <dbReference type="Proteomes" id="UP001642484"/>
    </source>
</evidence>
<dbReference type="EMBL" id="CAXAMN010015336">
    <property type="protein sequence ID" value="CAK9045565.1"/>
    <property type="molecule type" value="Genomic_DNA"/>
</dbReference>
<feature type="binding site" evidence="5">
    <location>
        <position position="240"/>
    </location>
    <ligand>
        <name>S-adenosyl-L-methionine</name>
        <dbReference type="ChEBI" id="CHEBI:59789"/>
    </ligand>
</feature>
<dbReference type="PRINTS" id="PR02008">
    <property type="entry name" value="RCMTFAMILY"/>
</dbReference>
<evidence type="ECO:0000256" key="1">
    <source>
        <dbReference type="ARBA" id="ARBA00022603"/>
    </source>
</evidence>
<evidence type="ECO:0000256" key="6">
    <source>
        <dbReference type="SAM" id="MobiDB-lite"/>
    </source>
</evidence>
<evidence type="ECO:0000256" key="2">
    <source>
        <dbReference type="ARBA" id="ARBA00022679"/>
    </source>
</evidence>
<feature type="active site" description="Nucleophile" evidence="5">
    <location>
        <position position="334"/>
    </location>
</feature>
<dbReference type="SUPFAM" id="SSF53335">
    <property type="entry name" value="S-adenosyl-L-methionine-dependent methyltransferases"/>
    <property type="match status" value="1"/>
</dbReference>
<keyword evidence="4 5" id="KW-0694">RNA-binding</keyword>
<feature type="region of interest" description="Disordered" evidence="6">
    <location>
        <begin position="33"/>
        <end position="60"/>
    </location>
</feature>
<keyword evidence="3 5" id="KW-0949">S-adenosyl-L-methionine</keyword>
<name>A0ABP0M247_9DINO</name>
<dbReference type="PANTHER" id="PTHR22807:SF4">
    <property type="entry name" value="28S RRNA (CYTOSINE-C(5))-METHYLTRANSFERASE"/>
    <property type="match status" value="1"/>
</dbReference>
<dbReference type="InterPro" id="IPR001678">
    <property type="entry name" value="MeTrfase_RsmB-F_NOP2_dom"/>
</dbReference>
<reference evidence="8 9" key="1">
    <citation type="submission" date="2024-02" db="EMBL/GenBank/DDBJ databases">
        <authorList>
            <person name="Chen Y."/>
            <person name="Shah S."/>
            <person name="Dougan E. K."/>
            <person name="Thang M."/>
            <person name="Chan C."/>
        </authorList>
    </citation>
    <scope>NUCLEOTIDE SEQUENCE [LARGE SCALE GENOMIC DNA]</scope>
</reference>
<keyword evidence="2 5" id="KW-0808">Transferase</keyword>
<feature type="binding site" evidence="5">
    <location>
        <begin position="216"/>
        <end position="222"/>
    </location>
    <ligand>
        <name>S-adenosyl-L-methionine</name>
        <dbReference type="ChEBI" id="CHEBI:59789"/>
    </ligand>
</feature>
<dbReference type="PROSITE" id="PS51686">
    <property type="entry name" value="SAM_MT_RSMB_NOP"/>
    <property type="match status" value="1"/>
</dbReference>
<dbReference type="InterPro" id="IPR049560">
    <property type="entry name" value="MeTrfase_RsmB-F_NOP2_cat"/>
</dbReference>
<gene>
    <name evidence="8" type="ORF">CCMP2556_LOCUS23788</name>
</gene>
<protein>
    <recommendedName>
        <fullName evidence="7">SAM-dependent MTase RsmB/NOP-type domain-containing protein</fullName>
    </recommendedName>
</protein>
<dbReference type="Proteomes" id="UP001642484">
    <property type="component" value="Unassembled WGS sequence"/>
</dbReference>
<comment type="similarity">
    <text evidence="5">Belongs to the class I-like SAM-binding methyltransferase superfamily. RsmB/NOP family.</text>
</comment>